<dbReference type="Pfam" id="PF00892">
    <property type="entry name" value="EamA"/>
    <property type="match status" value="2"/>
</dbReference>
<dbReference type="SUPFAM" id="SSF103481">
    <property type="entry name" value="Multidrug resistance efflux transporter EmrE"/>
    <property type="match status" value="2"/>
</dbReference>
<proteinExistence type="inferred from homology"/>
<feature type="transmembrane region" description="Helical" evidence="7">
    <location>
        <begin position="187"/>
        <end position="205"/>
    </location>
</feature>
<keyword evidence="5 7" id="KW-1133">Transmembrane helix</keyword>
<evidence type="ECO:0000256" key="7">
    <source>
        <dbReference type="SAM" id="Phobius"/>
    </source>
</evidence>
<feature type="transmembrane region" description="Helical" evidence="7">
    <location>
        <begin position="161"/>
        <end position="181"/>
    </location>
</feature>
<feature type="transmembrane region" description="Helical" evidence="7">
    <location>
        <begin position="248"/>
        <end position="269"/>
    </location>
</feature>
<evidence type="ECO:0000256" key="3">
    <source>
        <dbReference type="ARBA" id="ARBA00022475"/>
    </source>
</evidence>
<evidence type="ECO:0000256" key="5">
    <source>
        <dbReference type="ARBA" id="ARBA00022989"/>
    </source>
</evidence>
<sequence>MSLKFLWNRNFFCKPFDHRVSICKLIKGMINVEGEHKKTYGLMIMSTIFWAGAFIAGKIGVKEFPPFSLAFFRFFFATIVIFVIMIGYEKKEWRLKGKDWGPIILLGLIGMFGYHVLFFSALQYTSAVNSSMIGATNPLITSILAAFFLNESFGVKRLGAVLIALAGVVLTITNGNFTVLADFSFNKGDILMLLAVLCWAVYSVISRKVMHRYSPLILTSYSFLVCLILLFPFVLLERPLVYLPEVTWKGWSAVLYMSIFASVIGYLVQQMSIKAIGASKTAAFINLVPVFSIILSALILHEKITMFKLFSAAIIISGVYLNSKMKSLSEESLKQKG</sequence>
<dbReference type="STRING" id="1121919.SAMN02745975_01846"/>
<feature type="transmembrane region" description="Helical" evidence="7">
    <location>
        <begin position="67"/>
        <end position="88"/>
    </location>
</feature>
<dbReference type="PANTHER" id="PTHR32322:SF18">
    <property type="entry name" value="S-ADENOSYLMETHIONINE_S-ADENOSYLHOMOCYSTEINE TRANSPORTER"/>
    <property type="match status" value="1"/>
</dbReference>
<gene>
    <name evidence="9" type="ORF">SAMN02745975_01846</name>
</gene>
<feature type="transmembrane region" description="Helical" evidence="7">
    <location>
        <begin position="217"/>
        <end position="236"/>
    </location>
</feature>
<feature type="domain" description="EamA" evidence="8">
    <location>
        <begin position="187"/>
        <end position="322"/>
    </location>
</feature>
<evidence type="ECO:0000256" key="2">
    <source>
        <dbReference type="ARBA" id="ARBA00007362"/>
    </source>
</evidence>
<dbReference type="Proteomes" id="UP000184536">
    <property type="component" value="Unassembled WGS sequence"/>
</dbReference>
<dbReference type="InterPro" id="IPR050638">
    <property type="entry name" value="AA-Vitamin_Transporters"/>
</dbReference>
<keyword evidence="10" id="KW-1185">Reference proteome</keyword>
<dbReference type="InterPro" id="IPR037185">
    <property type="entry name" value="EmrE-like"/>
</dbReference>
<evidence type="ECO:0000313" key="9">
    <source>
        <dbReference type="EMBL" id="SHJ33556.1"/>
    </source>
</evidence>
<feature type="transmembrane region" description="Helical" evidence="7">
    <location>
        <begin position="100"/>
        <end position="122"/>
    </location>
</feature>
<feature type="domain" description="EamA" evidence="8">
    <location>
        <begin position="40"/>
        <end position="172"/>
    </location>
</feature>
<name>A0A1M6IGS2_9FIRM</name>
<feature type="transmembrane region" description="Helical" evidence="7">
    <location>
        <begin position="128"/>
        <end position="149"/>
    </location>
</feature>
<accession>A0A1M6IGS2</accession>
<evidence type="ECO:0000259" key="8">
    <source>
        <dbReference type="Pfam" id="PF00892"/>
    </source>
</evidence>
<evidence type="ECO:0000256" key="1">
    <source>
        <dbReference type="ARBA" id="ARBA00004651"/>
    </source>
</evidence>
<dbReference type="GO" id="GO:0005886">
    <property type="term" value="C:plasma membrane"/>
    <property type="evidence" value="ECO:0007669"/>
    <property type="project" value="UniProtKB-SubCell"/>
</dbReference>
<comment type="subcellular location">
    <subcellularLocation>
        <location evidence="1">Cell membrane</location>
        <topology evidence="1">Multi-pass membrane protein</topology>
    </subcellularLocation>
</comment>
<feature type="transmembrane region" description="Helical" evidence="7">
    <location>
        <begin position="281"/>
        <end position="300"/>
    </location>
</feature>
<evidence type="ECO:0000313" key="10">
    <source>
        <dbReference type="Proteomes" id="UP000184536"/>
    </source>
</evidence>
<protein>
    <submittedName>
        <fullName evidence="9">Permease of the drug/metabolite transporter (DMT) superfamily</fullName>
    </submittedName>
</protein>
<feature type="transmembrane region" description="Helical" evidence="7">
    <location>
        <begin position="39"/>
        <end position="61"/>
    </location>
</feature>
<dbReference type="AlphaFoldDB" id="A0A1M6IGS2"/>
<evidence type="ECO:0000256" key="4">
    <source>
        <dbReference type="ARBA" id="ARBA00022692"/>
    </source>
</evidence>
<dbReference type="EMBL" id="FQZV01000021">
    <property type="protein sequence ID" value="SHJ33556.1"/>
    <property type="molecule type" value="Genomic_DNA"/>
</dbReference>
<comment type="similarity">
    <text evidence="2">Belongs to the EamA transporter family.</text>
</comment>
<reference evidence="10" key="1">
    <citation type="submission" date="2016-11" db="EMBL/GenBank/DDBJ databases">
        <authorList>
            <person name="Varghese N."/>
            <person name="Submissions S."/>
        </authorList>
    </citation>
    <scope>NUCLEOTIDE SEQUENCE [LARGE SCALE GENOMIC DNA]</scope>
    <source>
        <strain evidence="10">DSM 17957</strain>
    </source>
</reference>
<dbReference type="PANTHER" id="PTHR32322">
    <property type="entry name" value="INNER MEMBRANE TRANSPORTER"/>
    <property type="match status" value="1"/>
</dbReference>
<keyword evidence="4 7" id="KW-0812">Transmembrane</keyword>
<evidence type="ECO:0000256" key="6">
    <source>
        <dbReference type="ARBA" id="ARBA00023136"/>
    </source>
</evidence>
<organism evidence="9 10">
    <name type="scientific">Geosporobacter subterraneus DSM 17957</name>
    <dbReference type="NCBI Taxonomy" id="1121919"/>
    <lineage>
        <taxon>Bacteria</taxon>
        <taxon>Bacillati</taxon>
        <taxon>Bacillota</taxon>
        <taxon>Clostridia</taxon>
        <taxon>Peptostreptococcales</taxon>
        <taxon>Thermotaleaceae</taxon>
        <taxon>Geosporobacter</taxon>
    </lineage>
</organism>
<keyword evidence="3" id="KW-1003">Cell membrane</keyword>
<feature type="transmembrane region" description="Helical" evidence="7">
    <location>
        <begin position="306"/>
        <end position="323"/>
    </location>
</feature>
<dbReference type="InterPro" id="IPR000620">
    <property type="entry name" value="EamA_dom"/>
</dbReference>
<keyword evidence="6 7" id="KW-0472">Membrane</keyword>